<name>A0A9X2FB81_9BACT</name>
<comment type="caution">
    <text evidence="2">The sequence shown here is derived from an EMBL/GenBank/DDBJ whole genome shotgun (WGS) entry which is preliminary data.</text>
</comment>
<dbReference type="RefSeq" id="WP_252853893.1">
    <property type="nucleotide sequence ID" value="NZ_JAMXLR010000061.1"/>
</dbReference>
<protein>
    <submittedName>
        <fullName evidence="2">DUF5522 domain-containing protein</fullName>
    </submittedName>
</protein>
<dbReference type="InterPro" id="IPR040807">
    <property type="entry name" value="DUF5522"/>
</dbReference>
<dbReference type="EMBL" id="JAMXLR010000061">
    <property type="protein sequence ID" value="MCO6045782.1"/>
    <property type="molecule type" value="Genomic_DNA"/>
</dbReference>
<evidence type="ECO:0000256" key="1">
    <source>
        <dbReference type="SAM" id="MobiDB-lite"/>
    </source>
</evidence>
<organism evidence="2 3">
    <name type="scientific">Aeoliella straminimaris</name>
    <dbReference type="NCBI Taxonomy" id="2954799"/>
    <lineage>
        <taxon>Bacteria</taxon>
        <taxon>Pseudomonadati</taxon>
        <taxon>Planctomycetota</taxon>
        <taxon>Planctomycetia</taxon>
        <taxon>Pirellulales</taxon>
        <taxon>Lacipirellulaceae</taxon>
        <taxon>Aeoliella</taxon>
    </lineage>
</organism>
<evidence type="ECO:0000313" key="2">
    <source>
        <dbReference type="EMBL" id="MCO6045782.1"/>
    </source>
</evidence>
<sequence length="79" mass="8736">MQRPNTQDDSRDYYIEQGRVVFTAGYLLRRGKCCGSGCRHCPYRQSDSDSAPTATVADGITESREHEPHGGPAVQTSFL</sequence>
<reference evidence="2" key="1">
    <citation type="submission" date="2022-06" db="EMBL/GenBank/DDBJ databases">
        <title>Aeoliella straminimaris, a novel planctomycete from sediments.</title>
        <authorList>
            <person name="Vitorino I.R."/>
            <person name="Lage O.M."/>
        </authorList>
    </citation>
    <scope>NUCLEOTIDE SEQUENCE</scope>
    <source>
        <strain evidence="2">ICT_H6.2</strain>
    </source>
</reference>
<gene>
    <name evidence="2" type="ORF">NG895_17935</name>
</gene>
<dbReference type="Pfam" id="PF17653">
    <property type="entry name" value="DUF5522"/>
    <property type="match status" value="1"/>
</dbReference>
<feature type="region of interest" description="Disordered" evidence="1">
    <location>
        <begin position="44"/>
        <end position="79"/>
    </location>
</feature>
<accession>A0A9X2FB81</accession>
<keyword evidence="3" id="KW-1185">Reference proteome</keyword>
<evidence type="ECO:0000313" key="3">
    <source>
        <dbReference type="Proteomes" id="UP001155241"/>
    </source>
</evidence>
<dbReference type="AlphaFoldDB" id="A0A9X2FB81"/>
<dbReference type="Proteomes" id="UP001155241">
    <property type="component" value="Unassembled WGS sequence"/>
</dbReference>
<proteinExistence type="predicted"/>